<organism evidence="1 2">
    <name type="scientific">Cichorium intybus</name>
    <name type="common">Chicory</name>
    <dbReference type="NCBI Taxonomy" id="13427"/>
    <lineage>
        <taxon>Eukaryota</taxon>
        <taxon>Viridiplantae</taxon>
        <taxon>Streptophyta</taxon>
        <taxon>Embryophyta</taxon>
        <taxon>Tracheophyta</taxon>
        <taxon>Spermatophyta</taxon>
        <taxon>Magnoliopsida</taxon>
        <taxon>eudicotyledons</taxon>
        <taxon>Gunneridae</taxon>
        <taxon>Pentapetalae</taxon>
        <taxon>asterids</taxon>
        <taxon>campanulids</taxon>
        <taxon>Asterales</taxon>
        <taxon>Asteraceae</taxon>
        <taxon>Cichorioideae</taxon>
        <taxon>Cichorieae</taxon>
        <taxon>Cichoriinae</taxon>
        <taxon>Cichorium</taxon>
    </lineage>
</organism>
<accession>A0ACB9H0H4</accession>
<sequence>MLVVAALPMELYFEISFDASSCCQSDRMCFMWEVFWYEIADDAVGMRCHDGQTTSENEMINIISYHLQERL</sequence>
<name>A0ACB9H0H4_CICIN</name>
<dbReference type="Proteomes" id="UP001055811">
    <property type="component" value="Linkage Group LG01"/>
</dbReference>
<evidence type="ECO:0000313" key="2">
    <source>
        <dbReference type="Proteomes" id="UP001055811"/>
    </source>
</evidence>
<comment type="caution">
    <text evidence="1">The sequence shown here is derived from an EMBL/GenBank/DDBJ whole genome shotgun (WGS) entry which is preliminary data.</text>
</comment>
<reference evidence="2" key="1">
    <citation type="journal article" date="2022" name="Mol. Ecol. Resour.">
        <title>The genomes of chicory, endive, great burdock and yacon provide insights into Asteraceae palaeo-polyploidization history and plant inulin production.</title>
        <authorList>
            <person name="Fan W."/>
            <person name="Wang S."/>
            <person name="Wang H."/>
            <person name="Wang A."/>
            <person name="Jiang F."/>
            <person name="Liu H."/>
            <person name="Zhao H."/>
            <person name="Xu D."/>
            <person name="Zhang Y."/>
        </authorList>
    </citation>
    <scope>NUCLEOTIDE SEQUENCE [LARGE SCALE GENOMIC DNA]</scope>
    <source>
        <strain evidence="2">cv. Punajuju</strain>
    </source>
</reference>
<proteinExistence type="predicted"/>
<keyword evidence="2" id="KW-1185">Reference proteome</keyword>
<dbReference type="EMBL" id="CM042009">
    <property type="protein sequence ID" value="KAI3789225.1"/>
    <property type="molecule type" value="Genomic_DNA"/>
</dbReference>
<protein>
    <submittedName>
        <fullName evidence="1">Uncharacterized protein</fullName>
    </submittedName>
</protein>
<gene>
    <name evidence="1" type="ORF">L2E82_02016</name>
</gene>
<evidence type="ECO:0000313" key="1">
    <source>
        <dbReference type="EMBL" id="KAI3789225.1"/>
    </source>
</evidence>
<reference evidence="1 2" key="2">
    <citation type="journal article" date="2022" name="Mol. Ecol. Resour.">
        <title>The genomes of chicory, endive, great burdock and yacon provide insights into Asteraceae paleo-polyploidization history and plant inulin production.</title>
        <authorList>
            <person name="Fan W."/>
            <person name="Wang S."/>
            <person name="Wang H."/>
            <person name="Wang A."/>
            <person name="Jiang F."/>
            <person name="Liu H."/>
            <person name="Zhao H."/>
            <person name="Xu D."/>
            <person name="Zhang Y."/>
        </authorList>
    </citation>
    <scope>NUCLEOTIDE SEQUENCE [LARGE SCALE GENOMIC DNA]</scope>
    <source>
        <strain evidence="2">cv. Punajuju</strain>
        <tissue evidence="1">Leaves</tissue>
    </source>
</reference>